<dbReference type="EMBL" id="GBEZ01016068">
    <property type="protein sequence ID" value="JAC70149.1"/>
    <property type="molecule type" value="Transcribed_RNA"/>
</dbReference>
<proteinExistence type="predicted"/>
<organism evidence="4">
    <name type="scientific">Tetraselmis sp. GSL018</name>
    <dbReference type="NCBI Taxonomy" id="582737"/>
    <lineage>
        <taxon>Eukaryota</taxon>
        <taxon>Viridiplantae</taxon>
        <taxon>Chlorophyta</taxon>
        <taxon>core chlorophytes</taxon>
        <taxon>Chlorodendrophyceae</taxon>
        <taxon>Chlorodendrales</taxon>
        <taxon>Chlorodendraceae</taxon>
        <taxon>Tetraselmis</taxon>
    </lineage>
</organism>
<feature type="region of interest" description="Disordered" evidence="1">
    <location>
        <begin position="243"/>
        <end position="262"/>
    </location>
</feature>
<dbReference type="EMBL" id="GBEZ01018475">
    <property type="protein sequence ID" value="JAC67963.1"/>
    <property type="molecule type" value="Transcribed_RNA"/>
</dbReference>
<dbReference type="PANTHER" id="PTHR47367:SF1">
    <property type="entry name" value="OS07G0486500 PROTEIN"/>
    <property type="match status" value="1"/>
</dbReference>
<gene>
    <name evidence="4" type="ORF">TSPGSL018_4785</name>
    <name evidence="3" type="ORF">TSPGSL018_9848</name>
</gene>
<dbReference type="AlphaFoldDB" id="A0A061RHC3"/>
<dbReference type="GO" id="GO:0007165">
    <property type="term" value="P:signal transduction"/>
    <property type="evidence" value="ECO:0007669"/>
    <property type="project" value="InterPro"/>
</dbReference>
<reference evidence="4" key="1">
    <citation type="submission" date="2014-05" db="EMBL/GenBank/DDBJ databases">
        <title>The transcriptome of the halophilic microalga Tetraselmis sp. GSL018 isolated from the Great Salt Lake, Utah.</title>
        <authorList>
            <person name="Jinkerson R.E."/>
            <person name="D'Adamo S."/>
            <person name="Posewitz M.C."/>
        </authorList>
    </citation>
    <scope>NUCLEOTIDE SEQUENCE</scope>
    <source>
        <strain evidence="4">GSL018</strain>
    </source>
</reference>
<feature type="domain" description="Rho-GAP" evidence="2">
    <location>
        <begin position="83"/>
        <end position="286"/>
    </location>
</feature>
<evidence type="ECO:0000259" key="2">
    <source>
        <dbReference type="PROSITE" id="PS50238"/>
    </source>
</evidence>
<dbReference type="CDD" id="cd00159">
    <property type="entry name" value="RhoGAP"/>
    <property type="match status" value="1"/>
</dbReference>
<protein>
    <submittedName>
        <fullName evidence="4">Rho gtpase-activating protein</fullName>
    </submittedName>
</protein>
<dbReference type="SUPFAM" id="SSF48350">
    <property type="entry name" value="GTPase activation domain, GAP"/>
    <property type="match status" value="1"/>
</dbReference>
<evidence type="ECO:0000256" key="1">
    <source>
        <dbReference type="SAM" id="MobiDB-lite"/>
    </source>
</evidence>
<dbReference type="InterPro" id="IPR000198">
    <property type="entry name" value="RhoGAP_dom"/>
</dbReference>
<evidence type="ECO:0000313" key="3">
    <source>
        <dbReference type="EMBL" id="JAC67963.1"/>
    </source>
</evidence>
<sequence>MKGLNWAKDKANAAAAMVGEVAKNTGDTIKQHDWRREKETWDHFKTGTTRTVQNMTNQAAASGQFLMRQGSETLKRFGIYGGATLEARCRQESQSTPCPRALLVCCNSIVAGDTTQKGIFKDDGPGDLVGLLFSLLAQGNGVVLIPKGTTAVTVASAVKSYLRSLPEPLLTYRLVNDFIMAGHNPSQAQQLLQSLPSANYNSLVLLLDCAKRVSDDSASNGMTSRLLAEVLTPCLLWHPPPKELRDAQVSAPPSDQGAGPQPYQMLSEEQLQSVATVVEHLIETQA</sequence>
<dbReference type="Pfam" id="PF00620">
    <property type="entry name" value="RhoGAP"/>
    <property type="match status" value="1"/>
</dbReference>
<dbReference type="PANTHER" id="PTHR47367">
    <property type="entry name" value="AUXIN-REGULATED PROTEIN-LIKE"/>
    <property type="match status" value="1"/>
</dbReference>
<evidence type="ECO:0000313" key="4">
    <source>
        <dbReference type="EMBL" id="JAC70149.1"/>
    </source>
</evidence>
<dbReference type="PROSITE" id="PS50238">
    <property type="entry name" value="RHOGAP"/>
    <property type="match status" value="1"/>
</dbReference>
<accession>A0A061RHC3</accession>
<dbReference type="SMART" id="SM00324">
    <property type="entry name" value="RhoGAP"/>
    <property type="match status" value="1"/>
</dbReference>
<dbReference type="Gene3D" id="1.10.555.10">
    <property type="entry name" value="Rho GTPase activation protein"/>
    <property type="match status" value="1"/>
</dbReference>
<dbReference type="InterPro" id="IPR008936">
    <property type="entry name" value="Rho_GTPase_activation_prot"/>
</dbReference>
<name>A0A061RHC3_9CHLO</name>